<dbReference type="NCBIfam" id="TIGR00148">
    <property type="entry name" value="UbiD family decarboxylase"/>
    <property type="match status" value="1"/>
</dbReference>
<dbReference type="InterPro" id="IPR048304">
    <property type="entry name" value="UbiD_Rift_dom"/>
</dbReference>
<dbReference type="Pfam" id="PF20696">
    <property type="entry name" value="UbiD_C"/>
    <property type="match status" value="1"/>
</dbReference>
<dbReference type="InterPro" id="IPR049383">
    <property type="entry name" value="UbiD-like_N"/>
</dbReference>
<comment type="caution">
    <text evidence="5">The sequence shown here is derived from an EMBL/GenBank/DDBJ whole genome shotgun (WGS) entry which is preliminary data.</text>
</comment>
<protein>
    <submittedName>
        <fullName evidence="5">3-octaprenyl-4-hydroxybenzoate carboxy-lyase</fullName>
    </submittedName>
</protein>
<dbReference type="InterPro" id="IPR002830">
    <property type="entry name" value="UbiD"/>
</dbReference>
<dbReference type="Gene3D" id="1.20.5.570">
    <property type="entry name" value="Single helix bin"/>
    <property type="match status" value="1"/>
</dbReference>
<feature type="domain" description="3-octaprenyl-4-hydroxybenzoate carboxy-lyase-like C-terminal" evidence="4">
    <location>
        <begin position="352"/>
        <end position="475"/>
    </location>
</feature>
<dbReference type="Proteomes" id="UP000051660">
    <property type="component" value="Unassembled WGS sequence"/>
</dbReference>
<dbReference type="EMBL" id="LLYB01000081">
    <property type="protein sequence ID" value="KRR21560.1"/>
    <property type="molecule type" value="Genomic_DNA"/>
</dbReference>
<dbReference type="PANTHER" id="PTHR30108:SF17">
    <property type="entry name" value="FERULIC ACID DECARBOXYLASE 1"/>
    <property type="match status" value="1"/>
</dbReference>
<accession>A0A0R3MMM8</accession>
<keyword evidence="5" id="KW-0456">Lyase</keyword>
<dbReference type="Pfam" id="PF20695">
    <property type="entry name" value="UbiD_N"/>
    <property type="match status" value="1"/>
</dbReference>
<gene>
    <name evidence="5" type="ORF">CQ14_07460</name>
</gene>
<dbReference type="Pfam" id="PF01977">
    <property type="entry name" value="UbiD"/>
    <property type="match status" value="1"/>
</dbReference>
<name>A0A0R3MMM8_9BRAD</name>
<evidence type="ECO:0000259" key="3">
    <source>
        <dbReference type="Pfam" id="PF20695"/>
    </source>
</evidence>
<proteinExistence type="inferred from homology"/>
<feature type="domain" description="3-octaprenyl-4-hydroxybenzoate carboxy-lyase-like Rift-related" evidence="2">
    <location>
        <begin position="146"/>
        <end position="345"/>
    </location>
</feature>
<dbReference type="FunFam" id="3.40.1670.10:FF:000001">
    <property type="entry name" value="3-octaprenyl-4-hydroxybenzoate carboxy-lyase"/>
    <property type="match status" value="1"/>
</dbReference>
<dbReference type="PANTHER" id="PTHR30108">
    <property type="entry name" value="3-OCTAPRENYL-4-HYDROXYBENZOATE CARBOXY-LYASE-RELATED"/>
    <property type="match status" value="1"/>
</dbReference>
<reference evidence="5 6" key="1">
    <citation type="submission" date="2014-03" db="EMBL/GenBank/DDBJ databases">
        <title>Bradyrhizobium valentinum sp. nov., isolated from effective nodules of Lupinus mariae-josephae, a lupine endemic of basic-lime soils in Eastern Spain.</title>
        <authorList>
            <person name="Duran D."/>
            <person name="Rey L."/>
            <person name="Navarro A."/>
            <person name="Busquets A."/>
            <person name="Imperial J."/>
            <person name="Ruiz-Argueso T."/>
        </authorList>
    </citation>
    <scope>NUCLEOTIDE SEQUENCE [LARGE SCALE GENOMIC DNA]</scope>
    <source>
        <strain evidence="5 6">CCBAU 23086</strain>
    </source>
</reference>
<evidence type="ECO:0000313" key="5">
    <source>
        <dbReference type="EMBL" id="KRR21560.1"/>
    </source>
</evidence>
<feature type="domain" description="3-octaprenyl-4-hydroxybenzoate carboxy-lyase-like N-terminal" evidence="3">
    <location>
        <begin position="29"/>
        <end position="109"/>
    </location>
</feature>
<evidence type="ECO:0000256" key="1">
    <source>
        <dbReference type="ARBA" id="ARBA00010021"/>
    </source>
</evidence>
<dbReference type="InterPro" id="IPR049381">
    <property type="entry name" value="UbiD-like_C"/>
</dbReference>
<sequence>MSWRSFAFHEVSVPHRVLPPFRDLRSFMSHLEGKGRLIRIQEPVSVVHGMTEIHRRTLRANGPALLFEAPVMPDGSPGEMPVLVNLFGTTERTAWGFGVEPAGLRSLGEMLAELREPRPPRGFADMMSKMPLARAAMTMRPKTIHAPPVQEIAWHGDQIDLTRLPAQINWPGEPAPLLTWPLVITRPPDDAIGDEINVGVYRMQVIGRDRAIMRWLAHRGGARHHHQWKALGKEMPVAVAIGADPATILSAVLPLPETLSEFRFAGLIRGERPRLSPCVTVPLMVPSDAEIVIEGMVSANETAPEGPYGDHTGYYNAIENFPVMRVTTITMRRNPVYLSTFTGRPPDEPSRIGEVLNELFVPLVRKQLPEIVDLWLPPEACSYRMAIASIDKRYPGQARRIMLALWSLLPQLTYTKFLIIVDAGINVRDWADVAWAISTRSDPSRDLVTLTDTPIDYLDFASPKPGLGGKLGIDATHKIGAETVRQWGRVLEMDAAVVARVDELWQRLGLTEMLSQGRAR</sequence>
<dbReference type="SUPFAM" id="SSF50475">
    <property type="entry name" value="FMN-binding split barrel"/>
    <property type="match status" value="1"/>
</dbReference>
<dbReference type="Gene3D" id="3.40.1670.10">
    <property type="entry name" value="UbiD C-terminal domain-like"/>
    <property type="match status" value="1"/>
</dbReference>
<evidence type="ECO:0000313" key="6">
    <source>
        <dbReference type="Proteomes" id="UP000051660"/>
    </source>
</evidence>
<dbReference type="SUPFAM" id="SSF143968">
    <property type="entry name" value="UbiD C-terminal domain-like"/>
    <property type="match status" value="1"/>
</dbReference>
<dbReference type="AlphaFoldDB" id="A0A0R3MMM8"/>
<dbReference type="GO" id="GO:0005829">
    <property type="term" value="C:cytosol"/>
    <property type="evidence" value="ECO:0007669"/>
    <property type="project" value="TreeGrafter"/>
</dbReference>
<comment type="similarity">
    <text evidence="1">Belongs to the UbiD family.</text>
</comment>
<organism evidence="5 6">
    <name type="scientific">Bradyrhizobium lablabi</name>
    <dbReference type="NCBI Taxonomy" id="722472"/>
    <lineage>
        <taxon>Bacteria</taxon>
        <taxon>Pseudomonadati</taxon>
        <taxon>Pseudomonadota</taxon>
        <taxon>Alphaproteobacteria</taxon>
        <taxon>Hyphomicrobiales</taxon>
        <taxon>Nitrobacteraceae</taxon>
        <taxon>Bradyrhizobium</taxon>
    </lineage>
</organism>
<evidence type="ECO:0000259" key="4">
    <source>
        <dbReference type="Pfam" id="PF20696"/>
    </source>
</evidence>
<dbReference type="GO" id="GO:0006744">
    <property type="term" value="P:ubiquinone biosynthetic process"/>
    <property type="evidence" value="ECO:0007669"/>
    <property type="project" value="TreeGrafter"/>
</dbReference>
<dbReference type="GO" id="GO:0008694">
    <property type="term" value="F:4-hydroxy-3-polyprenylbenzoate decarboxylase activity"/>
    <property type="evidence" value="ECO:0007669"/>
    <property type="project" value="TreeGrafter"/>
</dbReference>
<evidence type="ECO:0000259" key="2">
    <source>
        <dbReference type="Pfam" id="PF01977"/>
    </source>
</evidence>